<gene>
    <name evidence="1" type="ORF">HPB52_021874</name>
</gene>
<dbReference type="AlphaFoldDB" id="A0A9D4PFU4"/>
<sequence>MATASQKAAAAQETALRQETAAAARQVAVRQQVADPIQQVVARQAVAPKLETAAQRALESSRGCRYQTQNLTGAVDRIDGAHNEEDAGALVEVSCHIITATWLTSKAFGRHRKEARKVAGFRNLLEEVGTLGASLKKATARVAGVQRIKGARKESVCKWQVPIFTGSALCIIASLDARETETFEDVEKQRQEQLAESMT</sequence>
<reference evidence="1" key="2">
    <citation type="submission" date="2021-09" db="EMBL/GenBank/DDBJ databases">
        <authorList>
            <person name="Jia N."/>
            <person name="Wang J."/>
            <person name="Shi W."/>
            <person name="Du L."/>
            <person name="Sun Y."/>
            <person name="Zhan W."/>
            <person name="Jiang J."/>
            <person name="Wang Q."/>
            <person name="Zhang B."/>
            <person name="Ji P."/>
            <person name="Sakyi L.B."/>
            <person name="Cui X."/>
            <person name="Yuan T."/>
            <person name="Jiang B."/>
            <person name="Yang W."/>
            <person name="Lam T.T.-Y."/>
            <person name="Chang Q."/>
            <person name="Ding S."/>
            <person name="Wang X."/>
            <person name="Zhu J."/>
            <person name="Ruan X."/>
            <person name="Zhao L."/>
            <person name="Wei J."/>
            <person name="Que T."/>
            <person name="Du C."/>
            <person name="Cheng J."/>
            <person name="Dai P."/>
            <person name="Han X."/>
            <person name="Huang E."/>
            <person name="Gao Y."/>
            <person name="Liu J."/>
            <person name="Shao H."/>
            <person name="Ye R."/>
            <person name="Li L."/>
            <person name="Wei W."/>
            <person name="Wang X."/>
            <person name="Wang C."/>
            <person name="Huo Q."/>
            <person name="Li W."/>
            <person name="Guo W."/>
            <person name="Chen H."/>
            <person name="Chen S."/>
            <person name="Zhou L."/>
            <person name="Zhou L."/>
            <person name="Ni X."/>
            <person name="Tian J."/>
            <person name="Zhou Y."/>
            <person name="Sheng Y."/>
            <person name="Liu T."/>
            <person name="Pan Y."/>
            <person name="Xia L."/>
            <person name="Li J."/>
            <person name="Zhao F."/>
            <person name="Cao W."/>
        </authorList>
    </citation>
    <scope>NUCLEOTIDE SEQUENCE</scope>
    <source>
        <strain evidence="1">Rsan-2018</strain>
        <tissue evidence="1">Larvae</tissue>
    </source>
</reference>
<reference evidence="1" key="1">
    <citation type="journal article" date="2020" name="Cell">
        <title>Large-Scale Comparative Analyses of Tick Genomes Elucidate Their Genetic Diversity and Vector Capacities.</title>
        <authorList>
            <consortium name="Tick Genome and Microbiome Consortium (TIGMIC)"/>
            <person name="Jia N."/>
            <person name="Wang J."/>
            <person name="Shi W."/>
            <person name="Du L."/>
            <person name="Sun Y."/>
            <person name="Zhan W."/>
            <person name="Jiang J.F."/>
            <person name="Wang Q."/>
            <person name="Zhang B."/>
            <person name="Ji P."/>
            <person name="Bell-Sakyi L."/>
            <person name="Cui X.M."/>
            <person name="Yuan T.T."/>
            <person name="Jiang B.G."/>
            <person name="Yang W.F."/>
            <person name="Lam T.T."/>
            <person name="Chang Q.C."/>
            <person name="Ding S.J."/>
            <person name="Wang X.J."/>
            <person name="Zhu J.G."/>
            <person name="Ruan X.D."/>
            <person name="Zhao L."/>
            <person name="Wei J.T."/>
            <person name="Ye R.Z."/>
            <person name="Que T.C."/>
            <person name="Du C.H."/>
            <person name="Zhou Y.H."/>
            <person name="Cheng J.X."/>
            <person name="Dai P.F."/>
            <person name="Guo W.B."/>
            <person name="Han X.H."/>
            <person name="Huang E.J."/>
            <person name="Li L.F."/>
            <person name="Wei W."/>
            <person name="Gao Y.C."/>
            <person name="Liu J.Z."/>
            <person name="Shao H.Z."/>
            <person name="Wang X."/>
            <person name="Wang C.C."/>
            <person name="Yang T.C."/>
            <person name="Huo Q.B."/>
            <person name="Li W."/>
            <person name="Chen H.Y."/>
            <person name="Chen S.E."/>
            <person name="Zhou L.G."/>
            <person name="Ni X.B."/>
            <person name="Tian J.H."/>
            <person name="Sheng Y."/>
            <person name="Liu T."/>
            <person name="Pan Y.S."/>
            <person name="Xia L.Y."/>
            <person name="Li J."/>
            <person name="Zhao F."/>
            <person name="Cao W.C."/>
        </authorList>
    </citation>
    <scope>NUCLEOTIDE SEQUENCE</scope>
    <source>
        <strain evidence="1">Rsan-2018</strain>
    </source>
</reference>
<proteinExistence type="predicted"/>
<dbReference type="Proteomes" id="UP000821837">
    <property type="component" value="Chromosome 8"/>
</dbReference>
<keyword evidence="2" id="KW-1185">Reference proteome</keyword>
<evidence type="ECO:0000313" key="2">
    <source>
        <dbReference type="Proteomes" id="UP000821837"/>
    </source>
</evidence>
<accession>A0A9D4PFU4</accession>
<dbReference type="EMBL" id="JABSTV010001254">
    <property type="protein sequence ID" value="KAH7940121.1"/>
    <property type="molecule type" value="Genomic_DNA"/>
</dbReference>
<comment type="caution">
    <text evidence="1">The sequence shown here is derived from an EMBL/GenBank/DDBJ whole genome shotgun (WGS) entry which is preliminary data.</text>
</comment>
<evidence type="ECO:0000313" key="1">
    <source>
        <dbReference type="EMBL" id="KAH7940121.1"/>
    </source>
</evidence>
<name>A0A9D4PFU4_RHISA</name>
<organism evidence="1 2">
    <name type="scientific">Rhipicephalus sanguineus</name>
    <name type="common">Brown dog tick</name>
    <name type="synonym">Ixodes sanguineus</name>
    <dbReference type="NCBI Taxonomy" id="34632"/>
    <lineage>
        <taxon>Eukaryota</taxon>
        <taxon>Metazoa</taxon>
        <taxon>Ecdysozoa</taxon>
        <taxon>Arthropoda</taxon>
        <taxon>Chelicerata</taxon>
        <taxon>Arachnida</taxon>
        <taxon>Acari</taxon>
        <taxon>Parasitiformes</taxon>
        <taxon>Ixodida</taxon>
        <taxon>Ixodoidea</taxon>
        <taxon>Ixodidae</taxon>
        <taxon>Rhipicephalinae</taxon>
        <taxon>Rhipicephalus</taxon>
        <taxon>Rhipicephalus</taxon>
    </lineage>
</organism>
<protein>
    <submittedName>
        <fullName evidence="1">Uncharacterized protein</fullName>
    </submittedName>
</protein>